<gene>
    <name evidence="1" type="ORF">QAD02_011127</name>
</gene>
<evidence type="ECO:0000313" key="1">
    <source>
        <dbReference type="EMBL" id="KAJ8675341.1"/>
    </source>
</evidence>
<protein>
    <submittedName>
        <fullName evidence="1">Uncharacterized protein</fullName>
    </submittedName>
</protein>
<accession>A0ACC2NXK3</accession>
<reference evidence="1" key="1">
    <citation type="submission" date="2023-04" db="EMBL/GenBank/DDBJ databases">
        <title>A chromosome-level genome assembly of the parasitoid wasp Eretmocerus hayati.</title>
        <authorList>
            <person name="Zhong Y."/>
            <person name="Liu S."/>
            <person name="Liu Y."/>
        </authorList>
    </citation>
    <scope>NUCLEOTIDE SEQUENCE</scope>
    <source>
        <strain evidence="1">ZJU_SS_LIU_2023</strain>
    </source>
</reference>
<comment type="caution">
    <text evidence="1">The sequence shown here is derived from an EMBL/GenBank/DDBJ whole genome shotgun (WGS) entry which is preliminary data.</text>
</comment>
<keyword evidence="2" id="KW-1185">Reference proteome</keyword>
<evidence type="ECO:0000313" key="2">
    <source>
        <dbReference type="Proteomes" id="UP001239111"/>
    </source>
</evidence>
<dbReference type="EMBL" id="CM056742">
    <property type="protein sequence ID" value="KAJ8675341.1"/>
    <property type="molecule type" value="Genomic_DNA"/>
</dbReference>
<proteinExistence type="predicted"/>
<dbReference type="Proteomes" id="UP001239111">
    <property type="component" value="Chromosome 2"/>
</dbReference>
<organism evidence="1 2">
    <name type="scientific">Eretmocerus hayati</name>
    <dbReference type="NCBI Taxonomy" id="131215"/>
    <lineage>
        <taxon>Eukaryota</taxon>
        <taxon>Metazoa</taxon>
        <taxon>Ecdysozoa</taxon>
        <taxon>Arthropoda</taxon>
        <taxon>Hexapoda</taxon>
        <taxon>Insecta</taxon>
        <taxon>Pterygota</taxon>
        <taxon>Neoptera</taxon>
        <taxon>Endopterygota</taxon>
        <taxon>Hymenoptera</taxon>
        <taxon>Apocrita</taxon>
        <taxon>Proctotrupomorpha</taxon>
        <taxon>Chalcidoidea</taxon>
        <taxon>Aphelinidae</taxon>
        <taxon>Aphelininae</taxon>
        <taxon>Eretmocerus</taxon>
    </lineage>
</organism>
<sequence length="359" mass="41670">MLTVPAGTSRDEQNPQHGRVSRMSSRIVGCDILPSSSDNGRNLASHIREDRVPEDQSDESTHQCDYCGKTYSYLCHLEAHMRTHTGLLPYSCKTCGRSFNEKYNLQRHMHTHSDVRAFNCPICDSAFKTKSNLVTHILFHVRRRDRPLYCDLCDREFKDLADLKLHVRIHLDVKPFSCELCSKKFSDKNILHEHMNSHQDYEPFVCKPCGERFRDKLSLDIHSRSPFTRHTFACKFCGKTYWYVQNLDRHVRLKHRNERRKNKVSHEPKGKSPHGPNNSIPNMRNCVAEQLPQTSSSDGHFRTEFNERQDQTPAIDYYPDWQQSQATGSSSGYQQNSVIQDSNQWADSNCEYLIVSTIT</sequence>
<name>A0ACC2NXK3_9HYME</name>